<dbReference type="InterPro" id="IPR025297">
    <property type="entry name" value="DUF4159"/>
</dbReference>
<evidence type="ECO:0000313" key="2">
    <source>
        <dbReference type="EMBL" id="MBU2689375.1"/>
    </source>
</evidence>
<dbReference type="Proteomes" id="UP000777784">
    <property type="component" value="Unassembled WGS sequence"/>
</dbReference>
<dbReference type="Pfam" id="PF13709">
    <property type="entry name" value="DUF4159"/>
    <property type="match status" value="1"/>
</dbReference>
<feature type="domain" description="DUF4159" evidence="1">
    <location>
        <begin position="38"/>
        <end position="230"/>
    </location>
</feature>
<proteinExistence type="predicted"/>
<evidence type="ECO:0000259" key="1">
    <source>
        <dbReference type="Pfam" id="PF13709"/>
    </source>
</evidence>
<dbReference type="Gene3D" id="3.40.50.12140">
    <property type="entry name" value="Domain of unknown function DUF4159"/>
    <property type="match status" value="1"/>
</dbReference>
<dbReference type="EMBL" id="JAHJDP010000004">
    <property type="protein sequence ID" value="MBU2689375.1"/>
    <property type="molecule type" value="Genomic_DNA"/>
</dbReference>
<organism evidence="2 3">
    <name type="scientific">Eiseniibacteriota bacterium</name>
    <dbReference type="NCBI Taxonomy" id="2212470"/>
    <lineage>
        <taxon>Bacteria</taxon>
        <taxon>Candidatus Eiseniibacteriota</taxon>
    </lineage>
</organism>
<accession>A0A948RQZ6</accession>
<name>A0A948RQZ6_UNCEI</name>
<sequence length="232" mass="26623">MQQCEEPMTRWRPVLILILLLIPLGELYGQPPTPGMAIGRLKYGGGGDWYSNPTSLPNLARALQNETSLWVTRIEETRLSPMDENLYNHPLVYMNGHGKIRFTEAEARRLRTYLLAGGFLFADDNYGMDESFRQEIHRVFPDRELLELPYEHPIYHGIYDFPNGPPKIHEHDAKPAQGFGIFDDNGRLMVFYTYQADIGDGLEDPDVHSDPPQLREQAQRMAINVIFYALTS</sequence>
<dbReference type="AlphaFoldDB" id="A0A948RQZ6"/>
<evidence type="ECO:0000313" key="3">
    <source>
        <dbReference type="Proteomes" id="UP000777784"/>
    </source>
</evidence>
<reference evidence="2" key="1">
    <citation type="submission" date="2021-05" db="EMBL/GenBank/DDBJ databases">
        <title>Energy efficiency and biological interactions define the core microbiome of deep oligotrophic groundwater.</title>
        <authorList>
            <person name="Mehrshad M."/>
            <person name="Lopez-Fernandez M."/>
            <person name="Bell E."/>
            <person name="Bernier-Latmani R."/>
            <person name="Bertilsson S."/>
            <person name="Dopson M."/>
        </authorList>
    </citation>
    <scope>NUCLEOTIDE SEQUENCE</scope>
    <source>
        <strain evidence="2">Modern_marine.mb.64</strain>
    </source>
</reference>
<protein>
    <submittedName>
        <fullName evidence="2">DUF4159 domain-containing protein</fullName>
    </submittedName>
</protein>
<comment type="caution">
    <text evidence="2">The sequence shown here is derived from an EMBL/GenBank/DDBJ whole genome shotgun (WGS) entry which is preliminary data.</text>
</comment>
<gene>
    <name evidence="2" type="ORF">KJ970_00480</name>
</gene>